<evidence type="ECO:0000256" key="5">
    <source>
        <dbReference type="ARBA" id="ARBA00023136"/>
    </source>
</evidence>
<dbReference type="GO" id="GO:0008381">
    <property type="term" value="F:mechanosensitive monoatomic ion channel activity"/>
    <property type="evidence" value="ECO:0007669"/>
    <property type="project" value="InterPro"/>
</dbReference>
<dbReference type="InterPro" id="IPR045275">
    <property type="entry name" value="MscS_archaea/bacteria_type"/>
</dbReference>
<dbReference type="InterPro" id="IPR006685">
    <property type="entry name" value="MscS_channel_2nd"/>
</dbReference>
<dbReference type="InterPro" id="IPR011014">
    <property type="entry name" value="MscS_channel_TM-2"/>
</dbReference>
<feature type="transmembrane region" description="Helical" evidence="6">
    <location>
        <begin position="70"/>
        <end position="89"/>
    </location>
</feature>
<dbReference type="Pfam" id="PF00924">
    <property type="entry name" value="MS_channel_2nd"/>
    <property type="match status" value="1"/>
</dbReference>
<reference evidence="8 9" key="1">
    <citation type="submission" date="2017-11" db="EMBL/GenBank/DDBJ databases">
        <title>Isolation and Characterization of Family Methanocellaceae Species from Potential Methane Hydrate Area Offshore Southwestern Taiwan.</title>
        <authorList>
            <person name="Zhang W.-L."/>
            <person name="Chen W.-C."/>
            <person name="Lai M.-C."/>
            <person name="Chen S.-C."/>
        </authorList>
    </citation>
    <scope>NUCLEOTIDE SEQUENCE [LARGE SCALE GENOMIC DNA]</scope>
    <source>
        <strain evidence="8 9">CWC-04</strain>
    </source>
</reference>
<dbReference type="SUPFAM" id="SSF82861">
    <property type="entry name" value="Mechanosensitive channel protein MscS (YggB), transmembrane region"/>
    <property type="match status" value="1"/>
</dbReference>
<protein>
    <submittedName>
        <fullName evidence="8">Mechanosensitive ion channel protein MscS</fullName>
    </submittedName>
</protein>
<keyword evidence="9" id="KW-1185">Reference proteome</keyword>
<comment type="subcellular location">
    <subcellularLocation>
        <location evidence="1">Membrane</location>
        <topology evidence="1">Multi-pass membrane protein</topology>
    </subcellularLocation>
</comment>
<dbReference type="SUPFAM" id="SSF50182">
    <property type="entry name" value="Sm-like ribonucleoproteins"/>
    <property type="match status" value="1"/>
</dbReference>
<feature type="transmembrane region" description="Helical" evidence="6">
    <location>
        <begin position="95"/>
        <end position="117"/>
    </location>
</feature>
<dbReference type="InterPro" id="IPR010920">
    <property type="entry name" value="LSM_dom_sf"/>
</dbReference>
<evidence type="ECO:0000256" key="4">
    <source>
        <dbReference type="ARBA" id="ARBA00022989"/>
    </source>
</evidence>
<dbReference type="RefSeq" id="WP_230740343.1">
    <property type="nucleotide sequence ID" value="NZ_PGCK01000002.1"/>
</dbReference>
<dbReference type="PANTHER" id="PTHR30221">
    <property type="entry name" value="SMALL-CONDUCTANCE MECHANOSENSITIVE CHANNEL"/>
    <property type="match status" value="1"/>
</dbReference>
<keyword evidence="5 6" id="KW-0472">Membrane</keyword>
<keyword evidence="3 6" id="KW-0812">Transmembrane</keyword>
<feature type="domain" description="Mechanosensitive ion channel MscS" evidence="7">
    <location>
        <begin position="111"/>
        <end position="178"/>
    </location>
</feature>
<dbReference type="InterPro" id="IPR023408">
    <property type="entry name" value="MscS_beta-dom_sf"/>
</dbReference>
<dbReference type="Proteomes" id="UP001320159">
    <property type="component" value="Unassembled WGS sequence"/>
</dbReference>
<dbReference type="PANTHER" id="PTHR30221:SF1">
    <property type="entry name" value="SMALL-CONDUCTANCE MECHANOSENSITIVE CHANNEL"/>
    <property type="match status" value="1"/>
</dbReference>
<evidence type="ECO:0000259" key="7">
    <source>
        <dbReference type="Pfam" id="PF00924"/>
    </source>
</evidence>
<dbReference type="Gene3D" id="1.10.287.1260">
    <property type="match status" value="1"/>
</dbReference>
<proteinExistence type="inferred from homology"/>
<keyword evidence="4 6" id="KW-1133">Transmembrane helix</keyword>
<feature type="transmembrane region" description="Helical" evidence="6">
    <location>
        <begin position="29"/>
        <end position="50"/>
    </location>
</feature>
<evidence type="ECO:0000313" key="8">
    <source>
        <dbReference type="EMBL" id="MCD1293898.1"/>
    </source>
</evidence>
<gene>
    <name evidence="8" type="ORF">CUJ83_02655</name>
</gene>
<comment type="similarity">
    <text evidence="2">Belongs to the MscS (TC 1.A.23) family.</text>
</comment>
<organism evidence="8 9">
    <name type="scientific">Methanooceanicella nereidis</name>
    <dbReference type="NCBI Taxonomy" id="2052831"/>
    <lineage>
        <taxon>Archaea</taxon>
        <taxon>Methanobacteriati</taxon>
        <taxon>Methanobacteriota</taxon>
        <taxon>Stenosarchaea group</taxon>
        <taxon>Methanomicrobia</taxon>
        <taxon>Methanocellales</taxon>
        <taxon>Methanocellaceae</taxon>
        <taxon>Methanooceanicella</taxon>
    </lineage>
</organism>
<accession>A0AAP2RAR0</accession>
<evidence type="ECO:0000256" key="1">
    <source>
        <dbReference type="ARBA" id="ARBA00004141"/>
    </source>
</evidence>
<evidence type="ECO:0000256" key="2">
    <source>
        <dbReference type="ARBA" id="ARBA00008017"/>
    </source>
</evidence>
<dbReference type="GO" id="GO:0016020">
    <property type="term" value="C:membrane"/>
    <property type="evidence" value="ECO:0007669"/>
    <property type="project" value="UniProtKB-SubCell"/>
</dbReference>
<comment type="caution">
    <text evidence="8">The sequence shown here is derived from an EMBL/GenBank/DDBJ whole genome shotgun (WGS) entry which is preliminary data.</text>
</comment>
<name>A0AAP2RAR0_9EURY</name>
<evidence type="ECO:0000256" key="6">
    <source>
        <dbReference type="SAM" id="Phobius"/>
    </source>
</evidence>
<evidence type="ECO:0000256" key="3">
    <source>
        <dbReference type="ARBA" id="ARBA00022692"/>
    </source>
</evidence>
<dbReference type="Gene3D" id="2.30.30.60">
    <property type="match status" value="1"/>
</dbReference>
<dbReference type="AlphaFoldDB" id="A0AAP2RAR0"/>
<dbReference type="EMBL" id="PGCK01000002">
    <property type="protein sequence ID" value="MCD1293898.1"/>
    <property type="molecule type" value="Genomic_DNA"/>
</dbReference>
<sequence length="262" mass="28695">MYQTSTPGVTRLTSYLELANLLIANADKIAISIGIIIIAYLLNGVFIGILDRYSRDKKMPAEMLKSIKRLVSYLIAALVVVTVLGIFGIRLDSLILSLGLISLVVALGSQTLISNLLGGTIVFLERSFVIGDLIKVGDNIGEVQNISIRTTTIKGLNGLNIVVPNASFLNSPIINYTRNRSYLIKIPFMMPRGADISGLEGELMERAGEIPGLKPELGINIYKTNINKDNVSYEVHIWITDPRESEKAQTSIINIINGFYPS</sequence>
<evidence type="ECO:0000313" key="9">
    <source>
        <dbReference type="Proteomes" id="UP001320159"/>
    </source>
</evidence>